<dbReference type="VEuPathDB" id="VectorBase:MDOMA2_010056"/>
<gene>
    <name evidence="17" type="primary">101898942</name>
    <name evidence="19" type="synonym">LOC101898942</name>
</gene>
<dbReference type="KEGG" id="mde:101898942"/>
<dbReference type="GO" id="GO:0020037">
    <property type="term" value="F:heme binding"/>
    <property type="evidence" value="ECO:0007669"/>
    <property type="project" value="InterPro"/>
</dbReference>
<sequence length="512" mass="60059">MLFEILLFVFSLFSLAFVYRWGKKDHDFFVKRNIPYEKPAFIFGGSLDIILRRKTVVQALLEMHMKYKGMAYGAFDNRRPVLMLRDPQLIKQIMIKDFDHFVNRSDMFEGDENLFSSSLITMKDDTWREMRNTLSPAFTGRKMRQMFELMLEKQNEAMIYLKDKQGKGEDGFALEVKDFTTRLTHGIIASTAFGLQVNSFRDEDNEFYRRAKKAVNFDSLGQLKAFFTIIFPKLAKLLKIELFDKDFSDYFMRLVLDTMKYRAENNIRRADMIDLLMEAKGMIPNENSIKAQHREWSDLQVVAQCFLFFFAALEPLSGVMSFALHELMEYPDVQEKLYEEVQENNDQLEGKQVTYDVLHKMPYMDMVVSEVLRKWPVALVADRTCTKDYVYESPVTKERLEIRKGDIVRASMVGLHHDPNNFPDPDTLNPERFSEENKSLIENGAYFPFGLGPRNCIGNRFALLAIKAFLYNIIRDYRLEVSDKTCLPLELDKKTFQLRPVGGFWIQFKPRH</sequence>
<protein>
    <submittedName>
        <fullName evidence="19">Probable cytochrome P450 9f2</fullName>
    </submittedName>
</protein>
<evidence type="ECO:0000256" key="13">
    <source>
        <dbReference type="ARBA" id="ARBA00023136"/>
    </source>
</evidence>
<feature type="signal peptide" evidence="16">
    <location>
        <begin position="1"/>
        <end position="16"/>
    </location>
</feature>
<dbReference type="PROSITE" id="PS00086">
    <property type="entry name" value="CYTOCHROME_P450"/>
    <property type="match status" value="1"/>
</dbReference>
<comment type="subcellular location">
    <subcellularLocation>
        <location evidence="4">Endoplasmic reticulum membrane</location>
        <topology evidence="4">Peripheral membrane protein</topology>
    </subcellularLocation>
    <subcellularLocation>
        <location evidence="3">Microsome membrane</location>
        <topology evidence="3">Peripheral membrane protein</topology>
    </subcellularLocation>
</comment>
<evidence type="ECO:0000256" key="6">
    <source>
        <dbReference type="ARBA" id="ARBA00022617"/>
    </source>
</evidence>
<keyword evidence="6 14" id="KW-0349">Heme</keyword>
<evidence type="ECO:0000256" key="1">
    <source>
        <dbReference type="ARBA" id="ARBA00001971"/>
    </source>
</evidence>
<dbReference type="InterPro" id="IPR017972">
    <property type="entry name" value="Cyt_P450_CS"/>
</dbReference>
<evidence type="ECO:0000256" key="10">
    <source>
        <dbReference type="ARBA" id="ARBA00023002"/>
    </source>
</evidence>
<keyword evidence="18" id="KW-1185">Reference proteome</keyword>
<reference evidence="17" key="1">
    <citation type="submission" date="2021-01" db="UniProtKB">
        <authorList>
            <consortium name="EnsemblMetazoa"/>
        </authorList>
    </citation>
    <scope>IDENTIFICATION</scope>
    <source>
        <strain evidence="17">Aabys</strain>
    </source>
</reference>
<feature type="chain" id="PRO_5044560157" evidence="16">
    <location>
        <begin position="17"/>
        <end position="512"/>
    </location>
</feature>
<dbReference type="InterPro" id="IPR050476">
    <property type="entry name" value="Insect_CytP450_Detox"/>
</dbReference>
<name>A0A1I8MCN0_MUSDO</name>
<dbReference type="Proteomes" id="UP001652621">
    <property type="component" value="Unplaced"/>
</dbReference>
<evidence type="ECO:0000313" key="17">
    <source>
        <dbReference type="EnsemblMetazoa" id="MDOA003531-PA"/>
    </source>
</evidence>
<keyword evidence="16" id="KW-0732">Signal</keyword>
<dbReference type="PANTHER" id="PTHR24292">
    <property type="entry name" value="CYTOCHROME P450"/>
    <property type="match status" value="1"/>
</dbReference>
<evidence type="ECO:0000256" key="2">
    <source>
        <dbReference type="ARBA" id="ARBA00003690"/>
    </source>
</evidence>
<dbReference type="SUPFAM" id="SSF48264">
    <property type="entry name" value="Cytochrome P450"/>
    <property type="match status" value="1"/>
</dbReference>
<dbReference type="Gene3D" id="1.10.630.10">
    <property type="entry name" value="Cytochrome P450"/>
    <property type="match status" value="1"/>
</dbReference>
<dbReference type="GeneID" id="101898942"/>
<evidence type="ECO:0000256" key="15">
    <source>
        <dbReference type="RuleBase" id="RU000461"/>
    </source>
</evidence>
<keyword evidence="12 15" id="KW-0503">Monooxygenase</keyword>
<keyword evidence="11 14" id="KW-0408">Iron</keyword>
<dbReference type="RefSeq" id="XP_005180110.1">
    <property type="nucleotide sequence ID" value="XM_005180053.3"/>
</dbReference>
<reference evidence="19" key="2">
    <citation type="submission" date="2025-04" db="UniProtKB">
        <authorList>
            <consortium name="RefSeq"/>
        </authorList>
    </citation>
    <scope>IDENTIFICATION</scope>
    <source>
        <strain evidence="19">Aabys</strain>
    </source>
</reference>
<evidence type="ECO:0000313" key="19">
    <source>
        <dbReference type="RefSeq" id="XP_005180110.1"/>
    </source>
</evidence>
<dbReference type="Pfam" id="PF00067">
    <property type="entry name" value="p450"/>
    <property type="match status" value="1"/>
</dbReference>
<dbReference type="eggNOG" id="KOG0158">
    <property type="taxonomic scope" value="Eukaryota"/>
</dbReference>
<keyword evidence="8" id="KW-0256">Endoplasmic reticulum</keyword>
<dbReference type="GO" id="GO:0005789">
    <property type="term" value="C:endoplasmic reticulum membrane"/>
    <property type="evidence" value="ECO:0007669"/>
    <property type="project" value="UniProtKB-SubCell"/>
</dbReference>
<comment type="function">
    <text evidence="2">May be involved in the metabolism of insect hormones and in the breakdown of synthetic insecticides.</text>
</comment>
<feature type="binding site" description="axial binding residue" evidence="14">
    <location>
        <position position="456"/>
    </location>
    <ligand>
        <name>heme</name>
        <dbReference type="ChEBI" id="CHEBI:30413"/>
    </ligand>
    <ligandPart>
        <name>Fe</name>
        <dbReference type="ChEBI" id="CHEBI:18248"/>
    </ligandPart>
</feature>
<dbReference type="AlphaFoldDB" id="A0A1I8MCN0"/>
<comment type="cofactor">
    <cofactor evidence="1 14">
        <name>heme</name>
        <dbReference type="ChEBI" id="CHEBI:30413"/>
    </cofactor>
</comment>
<evidence type="ECO:0000256" key="3">
    <source>
        <dbReference type="ARBA" id="ARBA00004174"/>
    </source>
</evidence>
<evidence type="ECO:0000256" key="4">
    <source>
        <dbReference type="ARBA" id="ARBA00004406"/>
    </source>
</evidence>
<dbReference type="VEuPathDB" id="VectorBase:MDOA003531"/>
<dbReference type="InterPro" id="IPR036396">
    <property type="entry name" value="Cyt_P450_sf"/>
</dbReference>
<dbReference type="GO" id="GO:0005506">
    <property type="term" value="F:iron ion binding"/>
    <property type="evidence" value="ECO:0007669"/>
    <property type="project" value="InterPro"/>
</dbReference>
<keyword evidence="10 15" id="KW-0560">Oxidoreductase</keyword>
<keyword evidence="13" id="KW-0472">Membrane</keyword>
<evidence type="ECO:0000256" key="5">
    <source>
        <dbReference type="ARBA" id="ARBA00010617"/>
    </source>
</evidence>
<dbReference type="InterPro" id="IPR001128">
    <property type="entry name" value="Cyt_P450"/>
</dbReference>
<evidence type="ECO:0000256" key="14">
    <source>
        <dbReference type="PIRSR" id="PIRSR602401-1"/>
    </source>
</evidence>
<dbReference type="OrthoDB" id="2789670at2759"/>
<dbReference type="InterPro" id="IPR002401">
    <property type="entry name" value="Cyt_P450_E_grp-I"/>
</dbReference>
<dbReference type="GO" id="GO:0016705">
    <property type="term" value="F:oxidoreductase activity, acting on paired donors, with incorporation or reduction of molecular oxygen"/>
    <property type="evidence" value="ECO:0007669"/>
    <property type="project" value="InterPro"/>
</dbReference>
<comment type="similarity">
    <text evidence="5 15">Belongs to the cytochrome P450 family.</text>
</comment>
<dbReference type="PRINTS" id="PR00463">
    <property type="entry name" value="EP450I"/>
</dbReference>
<evidence type="ECO:0000313" key="18">
    <source>
        <dbReference type="Proteomes" id="UP001652621"/>
    </source>
</evidence>
<dbReference type="EnsemblMetazoa" id="MDOA003531-RA">
    <property type="protein sequence ID" value="MDOA003531-PA"/>
    <property type="gene ID" value="MDOA003531"/>
</dbReference>
<proteinExistence type="inferred from homology"/>
<organism evidence="17">
    <name type="scientific">Musca domestica</name>
    <name type="common">House fly</name>
    <dbReference type="NCBI Taxonomy" id="7370"/>
    <lineage>
        <taxon>Eukaryota</taxon>
        <taxon>Metazoa</taxon>
        <taxon>Ecdysozoa</taxon>
        <taxon>Arthropoda</taxon>
        <taxon>Hexapoda</taxon>
        <taxon>Insecta</taxon>
        <taxon>Pterygota</taxon>
        <taxon>Neoptera</taxon>
        <taxon>Endopterygota</taxon>
        <taxon>Diptera</taxon>
        <taxon>Brachycera</taxon>
        <taxon>Muscomorpha</taxon>
        <taxon>Muscoidea</taxon>
        <taxon>Muscidae</taxon>
        <taxon>Musca</taxon>
    </lineage>
</organism>
<dbReference type="FunFam" id="1.10.630.10:FF:000042">
    <property type="entry name" value="Cytochrome P450"/>
    <property type="match status" value="1"/>
</dbReference>
<dbReference type="CDD" id="cd11056">
    <property type="entry name" value="CYP6-like"/>
    <property type="match status" value="1"/>
</dbReference>
<evidence type="ECO:0000256" key="11">
    <source>
        <dbReference type="ARBA" id="ARBA00023004"/>
    </source>
</evidence>
<dbReference type="GO" id="GO:0004497">
    <property type="term" value="F:monooxygenase activity"/>
    <property type="evidence" value="ECO:0007669"/>
    <property type="project" value="UniProtKB-KW"/>
</dbReference>
<keyword evidence="7 14" id="KW-0479">Metal-binding</keyword>
<accession>A0A1I8MCN0</accession>
<keyword evidence="9" id="KW-0492">Microsome</keyword>
<dbReference type="PRINTS" id="PR00385">
    <property type="entry name" value="P450"/>
</dbReference>
<dbReference type="PANTHER" id="PTHR24292:SF54">
    <property type="entry name" value="CYP9F3-RELATED"/>
    <property type="match status" value="1"/>
</dbReference>
<evidence type="ECO:0000256" key="8">
    <source>
        <dbReference type="ARBA" id="ARBA00022824"/>
    </source>
</evidence>
<evidence type="ECO:0000256" key="7">
    <source>
        <dbReference type="ARBA" id="ARBA00022723"/>
    </source>
</evidence>
<evidence type="ECO:0000256" key="9">
    <source>
        <dbReference type="ARBA" id="ARBA00022848"/>
    </source>
</evidence>
<evidence type="ECO:0000256" key="12">
    <source>
        <dbReference type="ARBA" id="ARBA00023033"/>
    </source>
</evidence>
<evidence type="ECO:0000256" key="16">
    <source>
        <dbReference type="SAM" id="SignalP"/>
    </source>
</evidence>